<reference evidence="3" key="2">
    <citation type="submission" date="2015-01" db="EMBL/GenBank/DDBJ databases">
        <title>Evolutionary Origins and Diversification of the Mycorrhizal Mutualists.</title>
        <authorList>
            <consortium name="DOE Joint Genome Institute"/>
            <consortium name="Mycorrhizal Genomics Consortium"/>
            <person name="Kohler A."/>
            <person name="Kuo A."/>
            <person name="Nagy L.G."/>
            <person name="Floudas D."/>
            <person name="Copeland A."/>
            <person name="Barry K.W."/>
            <person name="Cichocki N."/>
            <person name="Veneault-Fourrey C."/>
            <person name="LaButti K."/>
            <person name="Lindquist E.A."/>
            <person name="Lipzen A."/>
            <person name="Lundell T."/>
            <person name="Morin E."/>
            <person name="Murat C."/>
            <person name="Riley R."/>
            <person name="Ohm R."/>
            <person name="Sun H."/>
            <person name="Tunlid A."/>
            <person name="Henrissat B."/>
            <person name="Grigoriev I.V."/>
            <person name="Hibbett D.S."/>
            <person name="Martin F."/>
        </authorList>
    </citation>
    <scope>NUCLEOTIDE SEQUENCE [LARGE SCALE GENOMIC DNA]</scope>
    <source>
        <strain evidence="3">LaAM-08-1</strain>
    </source>
</reference>
<dbReference type="Proteomes" id="UP000054477">
    <property type="component" value="Unassembled WGS sequence"/>
</dbReference>
<organism evidence="2 3">
    <name type="scientific">Laccaria amethystina LaAM-08-1</name>
    <dbReference type="NCBI Taxonomy" id="1095629"/>
    <lineage>
        <taxon>Eukaryota</taxon>
        <taxon>Fungi</taxon>
        <taxon>Dikarya</taxon>
        <taxon>Basidiomycota</taxon>
        <taxon>Agaricomycotina</taxon>
        <taxon>Agaricomycetes</taxon>
        <taxon>Agaricomycetidae</taxon>
        <taxon>Agaricales</taxon>
        <taxon>Agaricineae</taxon>
        <taxon>Hydnangiaceae</taxon>
        <taxon>Laccaria</taxon>
    </lineage>
</organism>
<gene>
    <name evidence="2" type="ORF">K443DRAFT_677922</name>
</gene>
<evidence type="ECO:0000313" key="3">
    <source>
        <dbReference type="Proteomes" id="UP000054477"/>
    </source>
</evidence>
<feature type="compositionally biased region" description="Basic residues" evidence="1">
    <location>
        <begin position="1"/>
        <end position="12"/>
    </location>
</feature>
<feature type="non-terminal residue" evidence="2">
    <location>
        <position position="63"/>
    </location>
</feature>
<keyword evidence="3" id="KW-1185">Reference proteome</keyword>
<dbReference type="HOGENOM" id="CLU_2892048_0_0_1"/>
<reference evidence="2 3" key="1">
    <citation type="submission" date="2014-04" db="EMBL/GenBank/DDBJ databases">
        <authorList>
            <consortium name="DOE Joint Genome Institute"/>
            <person name="Kuo A."/>
            <person name="Kohler A."/>
            <person name="Nagy L.G."/>
            <person name="Floudas D."/>
            <person name="Copeland A."/>
            <person name="Barry K.W."/>
            <person name="Cichocki N."/>
            <person name="Veneault-Fourrey C."/>
            <person name="LaButti K."/>
            <person name="Lindquist E.A."/>
            <person name="Lipzen A."/>
            <person name="Lundell T."/>
            <person name="Morin E."/>
            <person name="Murat C."/>
            <person name="Sun H."/>
            <person name="Tunlid A."/>
            <person name="Henrissat B."/>
            <person name="Grigoriev I.V."/>
            <person name="Hibbett D.S."/>
            <person name="Martin F."/>
            <person name="Nordberg H.P."/>
            <person name="Cantor M.N."/>
            <person name="Hua S.X."/>
        </authorList>
    </citation>
    <scope>NUCLEOTIDE SEQUENCE [LARGE SCALE GENOMIC DNA]</scope>
    <source>
        <strain evidence="2 3">LaAM-08-1</strain>
    </source>
</reference>
<feature type="region of interest" description="Disordered" evidence="1">
    <location>
        <begin position="1"/>
        <end position="39"/>
    </location>
</feature>
<dbReference type="OrthoDB" id="10377359at2759"/>
<sequence length="63" mass="6825">MKKSSTPKRNKMSNRSIPLSSKKSRQDCAADGRGLGYTGIVSSSERLGVVWGDVRTSTSPRPN</sequence>
<dbReference type="EMBL" id="KN838598">
    <property type="protein sequence ID" value="KIK02034.1"/>
    <property type="molecule type" value="Genomic_DNA"/>
</dbReference>
<evidence type="ECO:0000313" key="2">
    <source>
        <dbReference type="EMBL" id="KIK02034.1"/>
    </source>
</evidence>
<proteinExistence type="predicted"/>
<protein>
    <submittedName>
        <fullName evidence="2">Uncharacterized protein</fullName>
    </submittedName>
</protein>
<evidence type="ECO:0000256" key="1">
    <source>
        <dbReference type="SAM" id="MobiDB-lite"/>
    </source>
</evidence>
<dbReference type="AlphaFoldDB" id="A0A0C9XKM2"/>
<accession>A0A0C9XKM2</accession>
<name>A0A0C9XKM2_9AGAR</name>